<organism evidence="2 3">
    <name type="scientific">Tenebrio molitor</name>
    <name type="common">Yellow mealworm beetle</name>
    <dbReference type="NCBI Taxonomy" id="7067"/>
    <lineage>
        <taxon>Eukaryota</taxon>
        <taxon>Metazoa</taxon>
        <taxon>Ecdysozoa</taxon>
        <taxon>Arthropoda</taxon>
        <taxon>Hexapoda</taxon>
        <taxon>Insecta</taxon>
        <taxon>Pterygota</taxon>
        <taxon>Neoptera</taxon>
        <taxon>Endopterygota</taxon>
        <taxon>Coleoptera</taxon>
        <taxon>Polyphaga</taxon>
        <taxon>Cucujiformia</taxon>
        <taxon>Tenebrionidae</taxon>
        <taxon>Tenebrio</taxon>
    </lineage>
</organism>
<dbReference type="AlphaFoldDB" id="A0A8J6H5T5"/>
<reference evidence="2" key="1">
    <citation type="journal article" date="2020" name="J Insects Food Feed">
        <title>The yellow mealworm (Tenebrio molitor) genome: a resource for the emerging insects as food and feed industry.</title>
        <authorList>
            <person name="Eriksson T."/>
            <person name="Andere A."/>
            <person name="Kelstrup H."/>
            <person name="Emery V."/>
            <person name="Picard C."/>
        </authorList>
    </citation>
    <scope>NUCLEOTIDE SEQUENCE</scope>
    <source>
        <strain evidence="2">Stoneville</strain>
        <tissue evidence="2">Whole head</tissue>
    </source>
</reference>
<gene>
    <name evidence="2" type="ORF">GEV33_014155</name>
</gene>
<feature type="region of interest" description="Disordered" evidence="1">
    <location>
        <begin position="477"/>
        <end position="521"/>
    </location>
</feature>
<name>A0A8J6H5T5_TENMO</name>
<proteinExistence type="predicted"/>
<dbReference type="SUPFAM" id="SSF54928">
    <property type="entry name" value="RNA-binding domain, RBD"/>
    <property type="match status" value="1"/>
</dbReference>
<evidence type="ECO:0000313" key="2">
    <source>
        <dbReference type="EMBL" id="KAH0808635.1"/>
    </source>
</evidence>
<dbReference type="GO" id="GO:0003677">
    <property type="term" value="F:DNA binding"/>
    <property type="evidence" value="ECO:0007669"/>
    <property type="project" value="InterPro"/>
</dbReference>
<dbReference type="Gene3D" id="3.30.70.330">
    <property type="match status" value="1"/>
</dbReference>
<evidence type="ECO:0000313" key="3">
    <source>
        <dbReference type="Proteomes" id="UP000719412"/>
    </source>
</evidence>
<dbReference type="SUPFAM" id="SSF56349">
    <property type="entry name" value="DNA breaking-rejoining enzymes"/>
    <property type="match status" value="1"/>
</dbReference>
<comment type="caution">
    <text evidence="2">The sequence shown here is derived from an EMBL/GenBank/DDBJ whole genome shotgun (WGS) entry which is preliminary data.</text>
</comment>
<protein>
    <recommendedName>
        <fullName evidence="4">RRM domain-containing protein</fullName>
    </recommendedName>
</protein>
<dbReference type="InterPro" id="IPR012677">
    <property type="entry name" value="Nucleotide-bd_a/b_plait_sf"/>
</dbReference>
<feature type="region of interest" description="Disordered" evidence="1">
    <location>
        <begin position="572"/>
        <end position="601"/>
    </location>
</feature>
<evidence type="ECO:0000256" key="1">
    <source>
        <dbReference type="SAM" id="MobiDB-lite"/>
    </source>
</evidence>
<feature type="compositionally biased region" description="Basic and acidic residues" evidence="1">
    <location>
        <begin position="497"/>
        <end position="519"/>
    </location>
</feature>
<evidence type="ECO:0008006" key="4">
    <source>
        <dbReference type="Google" id="ProtNLM"/>
    </source>
</evidence>
<dbReference type="InterPro" id="IPR011010">
    <property type="entry name" value="DNA_brk_join_enz"/>
</dbReference>
<reference evidence="2" key="2">
    <citation type="submission" date="2021-08" db="EMBL/GenBank/DDBJ databases">
        <authorList>
            <person name="Eriksson T."/>
        </authorList>
    </citation>
    <scope>NUCLEOTIDE SEQUENCE</scope>
    <source>
        <strain evidence="2">Stoneville</strain>
        <tissue evidence="2">Whole head</tissue>
    </source>
</reference>
<dbReference type="EMBL" id="JABDTM020028629">
    <property type="protein sequence ID" value="KAH0808635.1"/>
    <property type="molecule type" value="Genomic_DNA"/>
</dbReference>
<accession>A0A8J6H5T5</accession>
<keyword evidence="3" id="KW-1185">Reference proteome</keyword>
<sequence length="857" mass="95618">MEIFVPEDVLEEAQEVAGNLLPAKSREKYEKQFAHFVTWRKARGVRGTNEDILLAYFRTLSDTCVGSSLWCKYSMLKSTLKIEEKEDISRFSKLQAFLKRKSSNHRAKKANVLEITHIDKFLGEADNNEYLMMKIVLIMGIFGACRCDELVKMSVDDVTEWRHLIGMQIVMEGPLGRGCKITEWPLNWGSPYKRNNGNGITHRRAPCGLPGSLESSFSRSSSSTICLLVLMTLPSIHSEADHSGALENHAISVRAPAEKNSCFLLFLTEKIHKRYVPTLRYFNVIGTISVLGTKKNREKSMGSRWKLSDLSLDSPTIFVNAETALFATTVTVTICIPRSGSKDQKIPPVPLSPLFPMEVLLEGLKSGKVHPIIINCEPNWLQTPRRAKSNALATTSLLRTNCDGSAVFGVDSVTRLFTPRGFGFITFTDPASVDKVLAQGTHELDGKKVGDKETRKRAPVVLIKSILYNRGAVRATDYQKPPLIPPSSSPRPGQIKPEPRPETIASRPEEEKREEREQQLKNTGVSSLRFLLCRSGGRAVFLSGTVTEWVAAMNLRRRARLQMMAGRDVPTSKDTIEDLVPPNSLNGATGKGSKFSSRTNLRRSNEMSHVVSEEGKAFVHANCVFHPIQVLYLVLFDTSLERSPGLFIGSFEIHFYAPMELNKGRGPGDPRKLPLVTSKRAFFSQIWPTRWPRKSPFASPTEMMWRCSFLKEERIALSCFAFDEKLRTKLQLVSECGVRKKCPSSGRNERVICYIVGVFILLQLVFDLTVSLKDGEKLPNLTYLRVADLPGNDQKDSRLDGAGGGGISSHPAHFQLSNVVLEILKTTASPVWSPDLARLDSAWKGGKVRSFVVLFSA</sequence>
<dbReference type="InterPro" id="IPR035979">
    <property type="entry name" value="RBD_domain_sf"/>
</dbReference>
<dbReference type="Proteomes" id="UP000719412">
    <property type="component" value="Unassembled WGS sequence"/>
</dbReference>